<dbReference type="SUPFAM" id="SSF53474">
    <property type="entry name" value="alpha/beta-Hydrolases"/>
    <property type="match status" value="1"/>
</dbReference>
<comment type="caution">
    <text evidence="3">The sequence shown here is derived from an EMBL/GenBank/DDBJ whole genome shotgun (WGS) entry which is preliminary data.</text>
</comment>
<feature type="compositionally biased region" description="Acidic residues" evidence="1">
    <location>
        <begin position="622"/>
        <end position="631"/>
    </location>
</feature>
<feature type="compositionally biased region" description="Gly residues" evidence="1">
    <location>
        <begin position="814"/>
        <end position="824"/>
    </location>
</feature>
<dbReference type="Gene3D" id="3.40.50.1820">
    <property type="entry name" value="alpha/beta hydrolase"/>
    <property type="match status" value="1"/>
</dbReference>
<feature type="compositionally biased region" description="Low complexity" evidence="1">
    <location>
        <begin position="262"/>
        <end position="278"/>
    </location>
</feature>
<feature type="compositionally biased region" description="Low complexity" evidence="1">
    <location>
        <begin position="417"/>
        <end position="436"/>
    </location>
</feature>
<evidence type="ECO:0000256" key="1">
    <source>
        <dbReference type="SAM" id="MobiDB-lite"/>
    </source>
</evidence>
<sequence length="912" mass="88275">MPSKKQAPNGSPDKRQQRQNQLQDAGRRAARFGQVAILEPPALGVTSPPTRDLRLVNKAAAAAEAEDIVRCAVLAKAAYVSSVNEARSMVMESLEHAGLSPFDDASPIGSASLTGANCIGKMMLALGYSVPPVQAALEGAGAKAVPTLYVAFRGTADVADAVADAQCIPTAAGPPGLPGKVHAGFWGRGRADFWAALGPTSLRLLMRSGDYRIVLCGHSLGGGSAVLAFLELLLGPDALVEDASQQAAAIADAAAGAGAGAGTRAAGSSSAGPATSPSEDPAAPGRASDWSAAALLRRGLLRCVTFGCPQAVDATAAAFVKSVIDGAADATASDAAAPTSAAASPGSAGSAGSAAAALVRRSLLNVVRPDDVVCRSGAVVAALAGAVFRDLHRGRSVDEVREGENDGSAGEPSGTLGRESSAESAEGSASGGKRAAAGGGSGDGDGDGDGGGSGADGDGGGDGADGDSVTSIVESIVGQSSPDLESESDPDEQVAVLLGLLRELGDELPPGIMTALEGVAGNAASLSGLGKGSVGRFVGDAVHSMGSHLAQHAVGAQAMTALRRLADTPLVPLGAYDFVSDWALGGSSAAGPAGGRDASRSGGGGGGGGGGGSGGGGGGSVDGDDGDDGDAPDAWLGEPGMFRESSGGRLRPVACKHVGRLVSWCPTLAGCRTLVDFAALLRGGERGVEAVAAGHSMDEYCSLVSEGLGSAVDGKPAAGPVRLDWLTNPGVAGPVSGGSDPESLLVATAGPPRVLALMEGGPALLFARDMWMALPCPAEPDDGAATASHSLLTPAASLDVGRYRVKPGPASDSDGGGGDEGGASGSTASATATSSAAAAAAAAAAAVTGGEDSDGGDGGDGGGGDGGGGDSHSDSGSADGDERHQGSGGDATQNRGGGEDAEFDAEAGGPVG</sequence>
<feature type="region of interest" description="Disordered" evidence="1">
    <location>
        <begin position="1"/>
        <end position="26"/>
    </location>
</feature>
<evidence type="ECO:0000313" key="3">
    <source>
        <dbReference type="EMBL" id="KAA0159112.1"/>
    </source>
</evidence>
<evidence type="ECO:0000259" key="2">
    <source>
        <dbReference type="Pfam" id="PF01764"/>
    </source>
</evidence>
<dbReference type="GO" id="GO:0006629">
    <property type="term" value="P:lipid metabolic process"/>
    <property type="evidence" value="ECO:0007669"/>
    <property type="project" value="InterPro"/>
</dbReference>
<feature type="compositionally biased region" description="Low complexity" evidence="1">
    <location>
        <begin position="825"/>
        <end position="850"/>
    </location>
</feature>
<dbReference type="InterPro" id="IPR051218">
    <property type="entry name" value="Sec_MonoDiacylglyc_Lipase"/>
</dbReference>
<accession>A0A5A8D0X6</accession>
<dbReference type="InterPro" id="IPR029058">
    <property type="entry name" value="AB_hydrolase_fold"/>
</dbReference>
<name>A0A5A8D0X6_CAFRO</name>
<feature type="compositionally biased region" description="Gly residues" evidence="1">
    <location>
        <begin position="437"/>
        <end position="463"/>
    </location>
</feature>
<dbReference type="PANTHER" id="PTHR45856:SF21">
    <property type="entry name" value="FUNGAL LIPASE-LIKE DOMAIN-CONTAINING PROTEIN"/>
    <property type="match status" value="1"/>
</dbReference>
<gene>
    <name evidence="3" type="ORF">FNF28_05979</name>
</gene>
<dbReference type="Pfam" id="PF01764">
    <property type="entry name" value="Lipase_3"/>
    <property type="match status" value="1"/>
</dbReference>
<dbReference type="AlphaFoldDB" id="A0A5A8D0X6"/>
<dbReference type="EMBL" id="VLTL01000136">
    <property type="protein sequence ID" value="KAA0159112.1"/>
    <property type="molecule type" value="Genomic_DNA"/>
</dbReference>
<protein>
    <recommendedName>
        <fullName evidence="2">Fungal lipase-type domain-containing protein</fullName>
    </recommendedName>
</protein>
<evidence type="ECO:0000313" key="4">
    <source>
        <dbReference type="Proteomes" id="UP000324907"/>
    </source>
</evidence>
<feature type="domain" description="Fungal lipase-type" evidence="2">
    <location>
        <begin position="149"/>
        <end position="233"/>
    </location>
</feature>
<reference evidence="3 4" key="1">
    <citation type="submission" date="2019-07" db="EMBL/GenBank/DDBJ databases">
        <title>Genomes of Cafeteria roenbergensis.</title>
        <authorList>
            <person name="Fischer M.G."/>
            <person name="Hackl T."/>
            <person name="Roman M."/>
        </authorList>
    </citation>
    <scope>NUCLEOTIDE SEQUENCE [LARGE SCALE GENOMIC DNA]</scope>
    <source>
        <strain evidence="3 4">RCC970-E3</strain>
    </source>
</reference>
<feature type="region of interest" description="Disordered" evidence="1">
    <location>
        <begin position="800"/>
        <end position="912"/>
    </location>
</feature>
<feature type="compositionally biased region" description="Gly residues" evidence="1">
    <location>
        <begin position="601"/>
        <end position="621"/>
    </location>
</feature>
<feature type="region of interest" description="Disordered" evidence="1">
    <location>
        <begin position="398"/>
        <end position="468"/>
    </location>
</feature>
<dbReference type="Proteomes" id="UP000324907">
    <property type="component" value="Unassembled WGS sequence"/>
</dbReference>
<feature type="region of interest" description="Disordered" evidence="1">
    <location>
        <begin position="589"/>
        <end position="648"/>
    </location>
</feature>
<feature type="region of interest" description="Disordered" evidence="1">
    <location>
        <begin position="262"/>
        <end position="286"/>
    </location>
</feature>
<proteinExistence type="predicted"/>
<dbReference type="PANTHER" id="PTHR45856">
    <property type="entry name" value="ALPHA/BETA-HYDROLASES SUPERFAMILY PROTEIN"/>
    <property type="match status" value="1"/>
</dbReference>
<organism evidence="3 4">
    <name type="scientific">Cafeteria roenbergensis</name>
    <name type="common">Marine flagellate</name>
    <dbReference type="NCBI Taxonomy" id="33653"/>
    <lineage>
        <taxon>Eukaryota</taxon>
        <taxon>Sar</taxon>
        <taxon>Stramenopiles</taxon>
        <taxon>Bigyra</taxon>
        <taxon>Opalozoa</taxon>
        <taxon>Bicosoecida</taxon>
        <taxon>Cafeteriaceae</taxon>
        <taxon>Cafeteria</taxon>
    </lineage>
</organism>
<feature type="compositionally biased region" description="Gly residues" evidence="1">
    <location>
        <begin position="858"/>
        <end position="870"/>
    </location>
</feature>
<dbReference type="InterPro" id="IPR002921">
    <property type="entry name" value="Fungal_lipase-type"/>
</dbReference>